<sequence>MSESDFPLVSQPSKRCKRSAKKVSGPWSDEDTYQLIENVANHPCIWNKQSTEYQNKTYRDAAWMEIFDWFGANFAIDDLKAKWSNLRIQFNSYSMKAAKSGSTGDDQVHWRFYKKMLFLKAADSDVWETVNQETNFAVKEETSSLDSPENSRCSTPPPPSKKQKLIPGPSSAHSSIENIDQEPKHEEFRLFRNALNPAIDREPTQEKFRMSGYAMNRAIHQELTPDEFQVFGNFIATELRKIPDINSARRVQRKMQRILLDYLDEIDQDSAILS</sequence>
<dbReference type="Proteomes" id="UP000079169">
    <property type="component" value="Unplaced"/>
</dbReference>
<dbReference type="InterPro" id="IPR006578">
    <property type="entry name" value="MADF-dom"/>
</dbReference>
<protein>
    <submittedName>
        <fullName evidence="4">Uncharacterized protein LOC113468528</fullName>
    </submittedName>
</protein>
<dbReference type="RefSeq" id="XP_026681298.1">
    <property type="nucleotide sequence ID" value="XM_026825497.1"/>
</dbReference>
<dbReference type="PaxDb" id="121845-A0A3Q0J2X3"/>
<reference evidence="4" key="1">
    <citation type="submission" date="2025-08" db="UniProtKB">
        <authorList>
            <consortium name="RefSeq"/>
        </authorList>
    </citation>
    <scope>IDENTIFICATION</scope>
</reference>
<feature type="region of interest" description="Disordered" evidence="1">
    <location>
        <begin position="1"/>
        <end position="25"/>
    </location>
</feature>
<dbReference type="Pfam" id="PF10545">
    <property type="entry name" value="MADF_DNA_bdg"/>
    <property type="match status" value="1"/>
</dbReference>
<accession>A0A3Q0J2X3</accession>
<dbReference type="PROSITE" id="PS51029">
    <property type="entry name" value="MADF"/>
    <property type="match status" value="1"/>
</dbReference>
<feature type="domain" description="MADF" evidence="2">
    <location>
        <begin position="34"/>
        <end position="124"/>
    </location>
</feature>
<organism evidence="3 4">
    <name type="scientific">Diaphorina citri</name>
    <name type="common">Asian citrus psyllid</name>
    <dbReference type="NCBI Taxonomy" id="121845"/>
    <lineage>
        <taxon>Eukaryota</taxon>
        <taxon>Metazoa</taxon>
        <taxon>Ecdysozoa</taxon>
        <taxon>Arthropoda</taxon>
        <taxon>Hexapoda</taxon>
        <taxon>Insecta</taxon>
        <taxon>Pterygota</taxon>
        <taxon>Neoptera</taxon>
        <taxon>Paraneoptera</taxon>
        <taxon>Hemiptera</taxon>
        <taxon>Sternorrhyncha</taxon>
        <taxon>Psylloidea</taxon>
        <taxon>Psyllidae</taxon>
        <taxon>Diaphorininae</taxon>
        <taxon>Diaphorina</taxon>
    </lineage>
</organism>
<feature type="region of interest" description="Disordered" evidence="1">
    <location>
        <begin position="139"/>
        <end position="176"/>
    </location>
</feature>
<dbReference type="SMART" id="SM00595">
    <property type="entry name" value="MADF"/>
    <property type="match status" value="1"/>
</dbReference>
<evidence type="ECO:0000259" key="2">
    <source>
        <dbReference type="PROSITE" id="PS51029"/>
    </source>
</evidence>
<dbReference type="GeneID" id="113468528"/>
<dbReference type="AlphaFoldDB" id="A0A3Q0J2X3"/>
<feature type="compositionally biased region" description="Polar residues" evidence="1">
    <location>
        <begin position="144"/>
        <end position="154"/>
    </location>
</feature>
<dbReference type="PANTHER" id="PTHR21505:SF12">
    <property type="entry name" value="MADF DOMAIN-CONTAINING PROTEIN-RELATED"/>
    <property type="match status" value="1"/>
</dbReference>
<evidence type="ECO:0000313" key="3">
    <source>
        <dbReference type="Proteomes" id="UP000079169"/>
    </source>
</evidence>
<dbReference type="KEGG" id="dci:113468528"/>
<proteinExistence type="predicted"/>
<dbReference type="STRING" id="121845.A0A3Q0J2X3"/>
<name>A0A3Q0J2X3_DIACI</name>
<dbReference type="PANTHER" id="PTHR21505">
    <property type="entry name" value="MADF DOMAIN-CONTAINING PROTEIN-RELATED"/>
    <property type="match status" value="1"/>
</dbReference>
<evidence type="ECO:0000313" key="4">
    <source>
        <dbReference type="RefSeq" id="XP_026681298.1"/>
    </source>
</evidence>
<keyword evidence="3" id="KW-1185">Reference proteome</keyword>
<gene>
    <name evidence="4" type="primary">LOC113468528</name>
</gene>
<evidence type="ECO:0000256" key="1">
    <source>
        <dbReference type="SAM" id="MobiDB-lite"/>
    </source>
</evidence>